<name>A0A1I4J3B7_9PROT</name>
<organism evidence="1 2">
    <name type="scientific">Nitrosomonas communis</name>
    <dbReference type="NCBI Taxonomy" id="44574"/>
    <lineage>
        <taxon>Bacteria</taxon>
        <taxon>Pseudomonadati</taxon>
        <taxon>Pseudomonadota</taxon>
        <taxon>Betaproteobacteria</taxon>
        <taxon>Nitrosomonadales</taxon>
        <taxon>Nitrosomonadaceae</taxon>
        <taxon>Nitrosomonas</taxon>
    </lineage>
</organism>
<gene>
    <name evidence="1" type="ORF">SAMN05421863_1001173</name>
</gene>
<proteinExistence type="predicted"/>
<dbReference type="AlphaFoldDB" id="A0A1I4J3B7"/>
<sequence>MRPSDYPLSCAKFPAILRVGEAFIVANLDELAHLLCRAAALAQALPDQTSIDFESQCKDELDKFSTNLIKDTEIERMVRQRGGQQIFRQAMLEYWGNACAFTGIALPEVLRASHAKPWLECLSDAERLEVFNAFC</sequence>
<evidence type="ECO:0000313" key="1">
    <source>
        <dbReference type="EMBL" id="SFL61085.1"/>
    </source>
</evidence>
<protein>
    <recommendedName>
        <fullName evidence="3">HNH endonuclease</fullName>
    </recommendedName>
</protein>
<evidence type="ECO:0000313" key="2">
    <source>
        <dbReference type="Proteomes" id="UP000183287"/>
    </source>
</evidence>
<keyword evidence="2" id="KW-1185">Reference proteome</keyword>
<evidence type="ECO:0008006" key="3">
    <source>
        <dbReference type="Google" id="ProtNLM"/>
    </source>
</evidence>
<dbReference type="EMBL" id="FOUB01000001">
    <property type="protein sequence ID" value="SFL61085.1"/>
    <property type="molecule type" value="Genomic_DNA"/>
</dbReference>
<dbReference type="Proteomes" id="UP000183287">
    <property type="component" value="Unassembled WGS sequence"/>
</dbReference>
<accession>A0A1I4J3B7</accession>
<reference evidence="2" key="1">
    <citation type="submission" date="2016-10" db="EMBL/GenBank/DDBJ databases">
        <authorList>
            <person name="Varghese N."/>
            <person name="Submissions S."/>
        </authorList>
    </citation>
    <scope>NUCLEOTIDE SEQUENCE [LARGE SCALE GENOMIC DNA]</scope>
    <source>
        <strain evidence="2">Nm44</strain>
    </source>
</reference>